<reference evidence="1" key="1">
    <citation type="journal article" date="2020" name="Nature">
        <title>Giant virus diversity and host interactions through global metagenomics.</title>
        <authorList>
            <person name="Schulz F."/>
            <person name="Roux S."/>
            <person name="Paez-Espino D."/>
            <person name="Jungbluth S."/>
            <person name="Walsh D.A."/>
            <person name="Denef V.J."/>
            <person name="McMahon K.D."/>
            <person name="Konstantinidis K.T."/>
            <person name="Eloe-Fadrosh E.A."/>
            <person name="Kyrpides N.C."/>
            <person name="Woyke T."/>
        </authorList>
    </citation>
    <scope>NUCLEOTIDE SEQUENCE</scope>
    <source>
        <strain evidence="1">GVMAG-S-ERX556049-19</strain>
    </source>
</reference>
<dbReference type="SUPFAM" id="SSF53335">
    <property type="entry name" value="S-adenosyl-L-methionine-dependent methyltransferases"/>
    <property type="match status" value="1"/>
</dbReference>
<dbReference type="PANTHER" id="PTHR40036:SF1">
    <property type="entry name" value="MACROCIN O-METHYLTRANSFERASE"/>
    <property type="match status" value="1"/>
</dbReference>
<dbReference type="InterPro" id="IPR029063">
    <property type="entry name" value="SAM-dependent_MTases_sf"/>
</dbReference>
<dbReference type="AlphaFoldDB" id="A0A6C0FDC8"/>
<dbReference type="PANTHER" id="PTHR40036">
    <property type="entry name" value="MACROCIN O-METHYLTRANSFERASE"/>
    <property type="match status" value="1"/>
</dbReference>
<dbReference type="InterPro" id="IPR008884">
    <property type="entry name" value="TylF_MeTrfase"/>
</dbReference>
<evidence type="ECO:0000313" key="1">
    <source>
        <dbReference type="EMBL" id="QHT37900.1"/>
    </source>
</evidence>
<accession>A0A6C0FDC8</accession>
<evidence type="ECO:0008006" key="2">
    <source>
        <dbReference type="Google" id="ProtNLM"/>
    </source>
</evidence>
<protein>
    <recommendedName>
        <fullName evidence="2">Methyltransferase</fullName>
    </recommendedName>
</protein>
<dbReference type="Gene3D" id="3.40.50.150">
    <property type="entry name" value="Vaccinia Virus protein VP39"/>
    <property type="match status" value="1"/>
</dbReference>
<organism evidence="1">
    <name type="scientific">viral metagenome</name>
    <dbReference type="NCBI Taxonomy" id="1070528"/>
    <lineage>
        <taxon>unclassified sequences</taxon>
        <taxon>metagenomes</taxon>
        <taxon>organismal metagenomes</taxon>
    </lineage>
</organism>
<dbReference type="EMBL" id="MN738822">
    <property type="protein sequence ID" value="QHT37900.1"/>
    <property type="molecule type" value="Genomic_DNA"/>
</dbReference>
<dbReference type="Pfam" id="PF05711">
    <property type="entry name" value="TylF"/>
    <property type="match status" value="1"/>
</dbReference>
<sequence>MEDFYNNIKDNVKNLNITQPLINKNVRTQNEWREEFKKNPKISEEMYIKYFEFIFSDNKPINGIWLEFGVWSGKTINILSKYADKIYGFDSFIGLPNPTTDNRTDWRQTHFDKKGVLPKVNNNVKLIKGWFNDTLENFLDNNNNNVSVLHIDSDLYSSAKYVLNTLKHLLVNGTIVIFDELINYSGFKEGELLALYEFCQENPEYNFRPLYVWDNVADYNDKDLNKPQEDLTKTGIPFKPFYCTKCCFVIEIKSTV</sequence>
<name>A0A6C0FDC8_9ZZZZ</name>
<proteinExistence type="predicted"/>